<keyword evidence="4" id="KW-1185">Reference proteome</keyword>
<name>A0A7X0U9Q7_9BURK</name>
<sequence>MTMHSIKPEWDTPPNGDFASYVERLSAQQALQAGRTQAAHSAQVAHPGGAAPGSAQAAARRGGASPVSPAVALPPELLQMAAPFIGMLRIARTLLAVVAAVHVLTLLMAGQGSWFGLAVMAGLWWFMGIVIHAASAGTVVVPQPAAVKERQRQTGPQRKTGNKK</sequence>
<dbReference type="AlphaFoldDB" id="A0A7X0U9Q7"/>
<evidence type="ECO:0000313" key="4">
    <source>
        <dbReference type="Proteomes" id="UP000575083"/>
    </source>
</evidence>
<dbReference type="RefSeq" id="WP_184858423.1">
    <property type="nucleotide sequence ID" value="NZ_JACHLK010000005.1"/>
</dbReference>
<comment type="caution">
    <text evidence="3">The sequence shown here is derived from an EMBL/GenBank/DDBJ whole genome shotgun (WGS) entry which is preliminary data.</text>
</comment>
<protein>
    <submittedName>
        <fullName evidence="3">Uncharacterized protein</fullName>
    </submittedName>
</protein>
<feature type="region of interest" description="Disordered" evidence="1">
    <location>
        <begin position="36"/>
        <end position="65"/>
    </location>
</feature>
<gene>
    <name evidence="3" type="ORF">HNP48_003105</name>
</gene>
<feature type="transmembrane region" description="Helical" evidence="2">
    <location>
        <begin position="123"/>
        <end position="142"/>
    </location>
</feature>
<feature type="transmembrane region" description="Helical" evidence="2">
    <location>
        <begin position="94"/>
        <end position="117"/>
    </location>
</feature>
<accession>A0A7X0U9Q7</accession>
<proteinExistence type="predicted"/>
<feature type="compositionally biased region" description="Low complexity" evidence="1">
    <location>
        <begin position="45"/>
        <end position="65"/>
    </location>
</feature>
<keyword evidence="2" id="KW-0812">Transmembrane</keyword>
<dbReference type="Proteomes" id="UP000575083">
    <property type="component" value="Unassembled WGS sequence"/>
</dbReference>
<organism evidence="3 4">
    <name type="scientific">Acidovorax soli</name>
    <dbReference type="NCBI Taxonomy" id="592050"/>
    <lineage>
        <taxon>Bacteria</taxon>
        <taxon>Pseudomonadati</taxon>
        <taxon>Pseudomonadota</taxon>
        <taxon>Betaproteobacteria</taxon>
        <taxon>Burkholderiales</taxon>
        <taxon>Comamonadaceae</taxon>
        <taxon>Acidovorax</taxon>
    </lineage>
</organism>
<dbReference type="EMBL" id="JACHLK010000005">
    <property type="protein sequence ID" value="MBB6560431.1"/>
    <property type="molecule type" value="Genomic_DNA"/>
</dbReference>
<evidence type="ECO:0000313" key="3">
    <source>
        <dbReference type="EMBL" id="MBB6560431.1"/>
    </source>
</evidence>
<keyword evidence="2" id="KW-0472">Membrane</keyword>
<reference evidence="3 4" key="1">
    <citation type="submission" date="2020-08" db="EMBL/GenBank/DDBJ databases">
        <title>Functional genomics of gut bacteria from endangered species of beetles.</title>
        <authorList>
            <person name="Carlos-Shanley C."/>
        </authorList>
    </citation>
    <scope>NUCLEOTIDE SEQUENCE [LARGE SCALE GENOMIC DNA]</scope>
    <source>
        <strain evidence="3 4">S00198</strain>
    </source>
</reference>
<evidence type="ECO:0000256" key="1">
    <source>
        <dbReference type="SAM" id="MobiDB-lite"/>
    </source>
</evidence>
<evidence type="ECO:0000256" key="2">
    <source>
        <dbReference type="SAM" id="Phobius"/>
    </source>
</evidence>
<keyword evidence="2" id="KW-1133">Transmembrane helix</keyword>